<dbReference type="Pfam" id="PF02645">
    <property type="entry name" value="DegV"/>
    <property type="match status" value="1"/>
</dbReference>
<accession>A0A369P3V5</accession>
<protein>
    <submittedName>
        <fullName evidence="2">DegV family protein</fullName>
    </submittedName>
</protein>
<evidence type="ECO:0000256" key="1">
    <source>
        <dbReference type="ARBA" id="ARBA00023121"/>
    </source>
</evidence>
<dbReference type="GO" id="GO:0008289">
    <property type="term" value="F:lipid binding"/>
    <property type="evidence" value="ECO:0007669"/>
    <property type="project" value="UniProtKB-KW"/>
</dbReference>
<gene>
    <name evidence="2" type="ORF">C1850_04190</name>
</gene>
<evidence type="ECO:0000313" key="3">
    <source>
        <dbReference type="Proteomes" id="UP000253805"/>
    </source>
</evidence>
<proteinExistence type="predicted"/>
<organism evidence="2 3">
    <name type="scientific">Adlercreutzia equolifaciens subsp. celatus</name>
    <dbReference type="NCBI Taxonomy" id="394340"/>
    <lineage>
        <taxon>Bacteria</taxon>
        <taxon>Bacillati</taxon>
        <taxon>Actinomycetota</taxon>
        <taxon>Coriobacteriia</taxon>
        <taxon>Eggerthellales</taxon>
        <taxon>Eggerthellaceae</taxon>
        <taxon>Adlercreutzia</taxon>
    </lineage>
</organism>
<comment type="caution">
    <text evidence="2">The sequence shown here is derived from an EMBL/GenBank/DDBJ whole genome shotgun (WGS) entry which is preliminary data.</text>
</comment>
<dbReference type="RefSeq" id="WP_114548714.1">
    <property type="nucleotide sequence ID" value="NZ_PPUT01000008.1"/>
</dbReference>
<dbReference type="PROSITE" id="PS51482">
    <property type="entry name" value="DEGV"/>
    <property type="match status" value="1"/>
</dbReference>
<reference evidence="2 3" key="1">
    <citation type="journal article" date="2018" name="Elife">
        <title>Discovery and characterization of a prevalent human gut bacterial enzyme sufficient for the inactivation of a family of plant toxins.</title>
        <authorList>
            <person name="Koppel N."/>
            <person name="Bisanz J.E."/>
            <person name="Pandelia M.E."/>
            <person name="Turnbaugh P.J."/>
            <person name="Balskus E.P."/>
        </authorList>
    </citation>
    <scope>NUCLEOTIDE SEQUENCE [LARGE SCALE GENOMIC DNA]</scope>
    <source>
        <strain evidence="2 3">OB21 GAM 11</strain>
    </source>
</reference>
<dbReference type="InterPro" id="IPR043168">
    <property type="entry name" value="DegV_C"/>
</dbReference>
<dbReference type="PANTHER" id="PTHR33434">
    <property type="entry name" value="DEGV DOMAIN-CONTAINING PROTEIN DR_1986-RELATED"/>
    <property type="match status" value="1"/>
</dbReference>
<sequence length="300" mass="32122">MVKIVTDSVASIPAEVVRARDIEVVSLFVNRDGRECREADMDVDAFYEDIADMIDNPPTSSQPSQHAMETIFEKAAQAADEVLGVFISSKMSGTFEGAVRSARACKERYKQFRCTLIDSTSNCGDEMFAVLDACDARDAGGDLTRCAQAAIDSVVSSRFIFAPESLAFLKAGGRIGGASALLGGLLQISPVLTVADWETATLAKVRTWKKTLARMVDIFKEDIDACGLKRVVVHYIGSAAPAIKWAREAIEPVVGHAVEVLPVSPVIGVHVGPAVGIAYECERPVPGKLTAPTSELVFSL</sequence>
<dbReference type="EMBL" id="PPUT01000008">
    <property type="protein sequence ID" value="RDC45548.1"/>
    <property type="molecule type" value="Genomic_DNA"/>
</dbReference>
<dbReference type="Gene3D" id="3.40.50.10170">
    <property type="match status" value="1"/>
</dbReference>
<dbReference type="SUPFAM" id="SSF82549">
    <property type="entry name" value="DAK1/DegV-like"/>
    <property type="match status" value="1"/>
</dbReference>
<dbReference type="Proteomes" id="UP000253805">
    <property type="component" value="Unassembled WGS sequence"/>
</dbReference>
<evidence type="ECO:0000313" key="2">
    <source>
        <dbReference type="EMBL" id="RDC45548.1"/>
    </source>
</evidence>
<dbReference type="InterPro" id="IPR050270">
    <property type="entry name" value="DegV_domain_contain"/>
</dbReference>
<dbReference type="PANTHER" id="PTHR33434:SF2">
    <property type="entry name" value="FATTY ACID-BINDING PROTEIN TM_1468"/>
    <property type="match status" value="1"/>
</dbReference>
<dbReference type="Gene3D" id="3.30.1180.10">
    <property type="match status" value="1"/>
</dbReference>
<dbReference type="AlphaFoldDB" id="A0A369P3V5"/>
<name>A0A369P3V5_9ACTN</name>
<dbReference type="InterPro" id="IPR003797">
    <property type="entry name" value="DegV"/>
</dbReference>
<keyword evidence="1" id="KW-0446">Lipid-binding</keyword>
<dbReference type="NCBIfam" id="TIGR00762">
    <property type="entry name" value="DegV"/>
    <property type="match status" value="1"/>
</dbReference>